<evidence type="ECO:0000313" key="2">
    <source>
        <dbReference type="Proteomes" id="UP001597427"/>
    </source>
</evidence>
<dbReference type="RefSeq" id="WP_379980720.1">
    <property type="nucleotide sequence ID" value="NZ_JBHUMO010000037.1"/>
</dbReference>
<comment type="caution">
    <text evidence="1">The sequence shown here is derived from an EMBL/GenBank/DDBJ whole genome shotgun (WGS) entry which is preliminary data.</text>
</comment>
<proteinExistence type="predicted"/>
<keyword evidence="2" id="KW-1185">Reference proteome</keyword>
<dbReference type="EMBL" id="JBHUMO010000037">
    <property type="protein sequence ID" value="MFD2728886.1"/>
    <property type="molecule type" value="Genomic_DNA"/>
</dbReference>
<dbReference type="Proteomes" id="UP001597427">
    <property type="component" value="Unassembled WGS sequence"/>
</dbReference>
<sequence length="208" mass="24678">MVYTLDEIKSDIEELTSNEFYSKHILRSDNWYFEKVIGRDKEDSIRLTDDFKTIVSQSLQISFHNISIVGSSKIGCSLAPKTGQKDKLFRLFDEEKSDIDIAIVSDKLFQNYWSLFRKSYSPINKAHYSKISRGIYRGYINEKNLELIDGCRKEWNALSSESKKILRRDLYIQPDITYRLYRSWEDFEEYHIQSLNEIRKEKNNATII</sequence>
<gene>
    <name evidence="1" type="ORF">ACFSR0_05525</name>
</gene>
<reference evidence="2" key="1">
    <citation type="journal article" date="2019" name="Int. J. Syst. Evol. Microbiol.">
        <title>The Global Catalogue of Microorganisms (GCM) 10K type strain sequencing project: providing services to taxonomists for standard genome sequencing and annotation.</title>
        <authorList>
            <consortium name="The Broad Institute Genomics Platform"/>
            <consortium name="The Broad Institute Genome Sequencing Center for Infectious Disease"/>
            <person name="Wu L."/>
            <person name="Ma J."/>
        </authorList>
    </citation>
    <scope>NUCLEOTIDE SEQUENCE [LARGE SCALE GENOMIC DNA]</scope>
    <source>
        <strain evidence="2">TISTR 932</strain>
    </source>
</reference>
<name>A0ABW5TLA4_9ENTE</name>
<protein>
    <submittedName>
        <fullName evidence="1">Uncharacterized protein</fullName>
    </submittedName>
</protein>
<evidence type="ECO:0000313" key="1">
    <source>
        <dbReference type="EMBL" id="MFD2728886.1"/>
    </source>
</evidence>
<organism evidence="1 2">
    <name type="scientific">Enterococcus camelliae</name>
    <dbReference type="NCBI Taxonomy" id="453959"/>
    <lineage>
        <taxon>Bacteria</taxon>
        <taxon>Bacillati</taxon>
        <taxon>Bacillota</taxon>
        <taxon>Bacilli</taxon>
        <taxon>Lactobacillales</taxon>
        <taxon>Enterococcaceae</taxon>
        <taxon>Enterococcus</taxon>
    </lineage>
</organism>
<accession>A0ABW5TLA4</accession>